<dbReference type="PROSITE" id="PS50088">
    <property type="entry name" value="ANK_REPEAT"/>
    <property type="match status" value="1"/>
</dbReference>
<gene>
    <name evidence="2" type="ORF">FNV43_RR01524</name>
</gene>
<evidence type="ECO:0000313" key="2">
    <source>
        <dbReference type="EMBL" id="KAF3456870.1"/>
    </source>
</evidence>
<evidence type="ECO:0000313" key="3">
    <source>
        <dbReference type="Proteomes" id="UP000796880"/>
    </source>
</evidence>
<dbReference type="Pfam" id="PF12796">
    <property type="entry name" value="Ank_2"/>
    <property type="match status" value="1"/>
</dbReference>
<accession>A0A8K0HSE3</accession>
<dbReference type="PROSITE" id="PS50297">
    <property type="entry name" value="ANK_REP_REGION"/>
    <property type="match status" value="1"/>
</dbReference>
<dbReference type="InterPro" id="IPR002110">
    <property type="entry name" value="Ankyrin_rpt"/>
</dbReference>
<evidence type="ECO:0000256" key="1">
    <source>
        <dbReference type="PROSITE-ProRule" id="PRU00023"/>
    </source>
</evidence>
<dbReference type="AlphaFoldDB" id="A0A8K0HSE3"/>
<comment type="caution">
    <text evidence="2">The sequence shown here is derived from an EMBL/GenBank/DDBJ whole genome shotgun (WGS) entry which is preliminary data.</text>
</comment>
<organism evidence="2 3">
    <name type="scientific">Rhamnella rubrinervis</name>
    <dbReference type="NCBI Taxonomy" id="2594499"/>
    <lineage>
        <taxon>Eukaryota</taxon>
        <taxon>Viridiplantae</taxon>
        <taxon>Streptophyta</taxon>
        <taxon>Embryophyta</taxon>
        <taxon>Tracheophyta</taxon>
        <taxon>Spermatophyta</taxon>
        <taxon>Magnoliopsida</taxon>
        <taxon>eudicotyledons</taxon>
        <taxon>Gunneridae</taxon>
        <taxon>Pentapetalae</taxon>
        <taxon>rosids</taxon>
        <taxon>fabids</taxon>
        <taxon>Rosales</taxon>
        <taxon>Rhamnaceae</taxon>
        <taxon>rhamnoid group</taxon>
        <taxon>Rhamneae</taxon>
        <taxon>Rhamnella</taxon>
    </lineage>
</organism>
<dbReference type="EMBL" id="VOIH02000001">
    <property type="protein sequence ID" value="KAF3456870.1"/>
    <property type="molecule type" value="Genomic_DNA"/>
</dbReference>
<dbReference type="Gene3D" id="1.25.40.20">
    <property type="entry name" value="Ankyrin repeat-containing domain"/>
    <property type="match status" value="1"/>
</dbReference>
<dbReference type="PANTHER" id="PTHR24121:SF22">
    <property type="entry name" value="PROTEIN ACCELERATED CELL DEATH 6-LIKE"/>
    <property type="match status" value="1"/>
</dbReference>
<feature type="repeat" description="ANK" evidence="1">
    <location>
        <begin position="96"/>
        <end position="128"/>
    </location>
</feature>
<dbReference type="SMART" id="SM00248">
    <property type="entry name" value="ANK"/>
    <property type="match status" value="2"/>
</dbReference>
<reference evidence="2" key="1">
    <citation type="submission" date="2020-03" db="EMBL/GenBank/DDBJ databases">
        <title>A high-quality chromosome-level genome assembly of a woody plant with both climbing and erect habits, Rhamnella rubrinervis.</title>
        <authorList>
            <person name="Lu Z."/>
            <person name="Yang Y."/>
            <person name="Zhu X."/>
            <person name="Sun Y."/>
        </authorList>
    </citation>
    <scope>NUCLEOTIDE SEQUENCE</scope>
    <source>
        <strain evidence="2">BYM</strain>
        <tissue evidence="2">Leaf</tissue>
    </source>
</reference>
<proteinExistence type="predicted"/>
<dbReference type="PANTHER" id="PTHR24121">
    <property type="entry name" value="NO MECHANORECEPTOR POTENTIAL C, ISOFORM D-RELATED"/>
    <property type="match status" value="1"/>
</dbReference>
<name>A0A8K0HSE3_9ROSA</name>
<keyword evidence="3" id="KW-1185">Reference proteome</keyword>
<dbReference type="SUPFAM" id="SSF48403">
    <property type="entry name" value="Ankyrin repeat"/>
    <property type="match status" value="1"/>
</dbReference>
<dbReference type="Proteomes" id="UP000796880">
    <property type="component" value="Unassembled WGS sequence"/>
</dbReference>
<keyword evidence="1" id="KW-0040">ANK repeat</keyword>
<protein>
    <submittedName>
        <fullName evidence="2">Uncharacterized protein</fullName>
    </submittedName>
</protein>
<dbReference type="OrthoDB" id="1164686at2759"/>
<dbReference type="InterPro" id="IPR036770">
    <property type="entry name" value="Ankyrin_rpt-contain_sf"/>
</dbReference>
<sequence length="199" mass="23137">MESDNLIQPHDHQIEMIEQQKNHEEETNEKVEEEIEIITFMEYDVYEAAEKGEIKPAIEQRKDRLQSLLTPQKNTILHIHLTSKTSTNPKPNVNTKKETPLHIAARYGLASIVKQLIKHAKEYHPHNHHNQDNESRGTESATKMLRMASEEGDTALHEAVRFQHHDVVKMAITIITLIIQERLHSIWLLKEGTISLRKR</sequence>